<proteinExistence type="predicted"/>
<comment type="caution">
    <text evidence="1">The sequence shown here is derived from an EMBL/GenBank/DDBJ whole genome shotgun (WGS) entry which is preliminary data.</text>
</comment>
<dbReference type="InterPro" id="IPR031322">
    <property type="entry name" value="Shikimate/glucono_kinase"/>
</dbReference>
<organism evidence="1 2">
    <name type="scientific">Eiseniibacteriota bacterium</name>
    <dbReference type="NCBI Taxonomy" id="2212470"/>
    <lineage>
        <taxon>Bacteria</taxon>
        <taxon>Candidatus Eiseniibacteriota</taxon>
    </lineage>
</organism>
<accession>A0A538U498</accession>
<name>A0A538U498_UNCEI</name>
<gene>
    <name evidence="1" type="ORF">E6K81_11955</name>
</gene>
<protein>
    <submittedName>
        <fullName evidence="1">Shikimate kinase</fullName>
    </submittedName>
</protein>
<feature type="non-terminal residue" evidence="1">
    <location>
        <position position="1"/>
    </location>
</feature>
<evidence type="ECO:0000313" key="1">
    <source>
        <dbReference type="EMBL" id="TMQ70707.1"/>
    </source>
</evidence>
<dbReference type="Proteomes" id="UP000319771">
    <property type="component" value="Unassembled WGS sequence"/>
</dbReference>
<dbReference type="Gene3D" id="3.40.50.300">
    <property type="entry name" value="P-loop containing nucleotide triphosphate hydrolases"/>
    <property type="match status" value="1"/>
</dbReference>
<keyword evidence="1" id="KW-0808">Transferase</keyword>
<dbReference type="Pfam" id="PF01202">
    <property type="entry name" value="SKI"/>
    <property type="match status" value="1"/>
</dbReference>
<evidence type="ECO:0000313" key="2">
    <source>
        <dbReference type="Proteomes" id="UP000319771"/>
    </source>
</evidence>
<dbReference type="GO" id="GO:0016301">
    <property type="term" value="F:kinase activity"/>
    <property type="evidence" value="ECO:0007669"/>
    <property type="project" value="UniProtKB-KW"/>
</dbReference>
<dbReference type="AlphaFoldDB" id="A0A538U498"/>
<sequence>SPAEAARRVGTGSGRPLLEGLAPEARLKALLDARLTLYAEVAHRRVVTDGLTAEQVADAVVAAVADGAPGRSR</sequence>
<keyword evidence="1" id="KW-0418">Kinase</keyword>
<dbReference type="EMBL" id="VBPB01000209">
    <property type="protein sequence ID" value="TMQ70707.1"/>
    <property type="molecule type" value="Genomic_DNA"/>
</dbReference>
<reference evidence="1 2" key="1">
    <citation type="journal article" date="2019" name="Nat. Microbiol.">
        <title>Mediterranean grassland soil C-N compound turnover is dependent on rainfall and depth, and is mediated by genomically divergent microorganisms.</title>
        <authorList>
            <person name="Diamond S."/>
            <person name="Andeer P.F."/>
            <person name="Li Z."/>
            <person name="Crits-Christoph A."/>
            <person name="Burstein D."/>
            <person name="Anantharaman K."/>
            <person name="Lane K.R."/>
            <person name="Thomas B.C."/>
            <person name="Pan C."/>
            <person name="Northen T.R."/>
            <person name="Banfield J.F."/>
        </authorList>
    </citation>
    <scope>NUCLEOTIDE SEQUENCE [LARGE SCALE GENOMIC DNA]</scope>
    <source>
        <strain evidence="1">WS_11</strain>
    </source>
</reference>
<dbReference type="InterPro" id="IPR027417">
    <property type="entry name" value="P-loop_NTPase"/>
</dbReference>